<dbReference type="Proteomes" id="UP000322234">
    <property type="component" value="Unassembled WGS sequence"/>
</dbReference>
<feature type="repeat" description="WD" evidence="6">
    <location>
        <begin position="1676"/>
        <end position="1717"/>
    </location>
</feature>
<evidence type="ECO:0000256" key="2">
    <source>
        <dbReference type="ARBA" id="ARBA00022574"/>
    </source>
</evidence>
<dbReference type="PROSITE" id="PS50197">
    <property type="entry name" value="BEACH"/>
    <property type="match status" value="1"/>
</dbReference>
<name>A0A6B0RUM4_9CETA</name>
<dbReference type="InterPro" id="IPR009071">
    <property type="entry name" value="HMG_box_dom"/>
</dbReference>
<dbReference type="InterPro" id="IPR057496">
    <property type="entry name" value="FAN-like_PH"/>
</dbReference>
<dbReference type="InterPro" id="IPR036372">
    <property type="entry name" value="BEACH_dom_sf"/>
</dbReference>
<dbReference type="SUPFAM" id="SSF50729">
    <property type="entry name" value="PH domain-like"/>
    <property type="match status" value="1"/>
</dbReference>
<dbReference type="SUPFAM" id="SSF50978">
    <property type="entry name" value="WD40 repeat-like"/>
    <property type="match status" value="1"/>
</dbReference>
<keyword evidence="2 6" id="KW-0853">WD repeat</keyword>
<dbReference type="Gene3D" id="2.30.29.30">
    <property type="entry name" value="Pleckstrin-homology domain (PH domain)/Phosphotyrosine-binding domain (PTB)"/>
    <property type="match status" value="1"/>
</dbReference>
<feature type="domain" description="BEACH" evidence="10">
    <location>
        <begin position="1204"/>
        <end position="1489"/>
    </location>
</feature>
<evidence type="ECO:0000256" key="5">
    <source>
        <dbReference type="ARBA" id="ARBA00023242"/>
    </source>
</evidence>
<organism evidence="12 13">
    <name type="scientific">Bos mutus</name>
    <name type="common">wild yak</name>
    <dbReference type="NCBI Taxonomy" id="72004"/>
    <lineage>
        <taxon>Eukaryota</taxon>
        <taxon>Metazoa</taxon>
        <taxon>Chordata</taxon>
        <taxon>Craniata</taxon>
        <taxon>Vertebrata</taxon>
        <taxon>Euteleostomi</taxon>
        <taxon>Mammalia</taxon>
        <taxon>Eutheria</taxon>
        <taxon>Laurasiatheria</taxon>
        <taxon>Artiodactyla</taxon>
        <taxon>Ruminantia</taxon>
        <taxon>Pecora</taxon>
        <taxon>Bovidae</taxon>
        <taxon>Bovinae</taxon>
        <taxon>Bos</taxon>
    </lineage>
</organism>
<dbReference type="InterPro" id="IPR004182">
    <property type="entry name" value="GRAM"/>
</dbReference>
<dbReference type="SMART" id="SM00398">
    <property type="entry name" value="HMG"/>
    <property type="match status" value="1"/>
</dbReference>
<dbReference type="Pfam" id="PF00505">
    <property type="entry name" value="HMG_box"/>
    <property type="match status" value="1"/>
</dbReference>
<dbReference type="Pfam" id="PF00400">
    <property type="entry name" value="WD40"/>
    <property type="match status" value="5"/>
</dbReference>
<evidence type="ECO:0000256" key="8">
    <source>
        <dbReference type="SAM" id="MobiDB-lite"/>
    </source>
</evidence>
<evidence type="ECO:0000256" key="4">
    <source>
        <dbReference type="ARBA" id="ARBA00023125"/>
    </source>
</evidence>
<dbReference type="InterPro" id="IPR036910">
    <property type="entry name" value="HMG_box_dom_sf"/>
</dbReference>
<dbReference type="PROSITE" id="PS51783">
    <property type="entry name" value="PH_BEACH"/>
    <property type="match status" value="1"/>
</dbReference>
<feature type="compositionally biased region" description="Polar residues" evidence="8">
    <location>
        <begin position="1496"/>
        <end position="1510"/>
    </location>
</feature>
<dbReference type="SUPFAM" id="SSF81837">
    <property type="entry name" value="BEACH domain"/>
    <property type="match status" value="1"/>
</dbReference>
<keyword evidence="3" id="KW-0677">Repeat</keyword>
<feature type="repeat" description="WD" evidence="6">
    <location>
        <begin position="1718"/>
        <end position="1759"/>
    </location>
</feature>
<dbReference type="PROSITE" id="PS50118">
    <property type="entry name" value="HMG_BOX_2"/>
    <property type="match status" value="1"/>
</dbReference>
<dbReference type="SMART" id="SM01026">
    <property type="entry name" value="Beach"/>
    <property type="match status" value="1"/>
</dbReference>
<dbReference type="Pfam" id="PF02138">
    <property type="entry name" value="Beach"/>
    <property type="match status" value="1"/>
</dbReference>
<feature type="domain" description="HMG box" evidence="9">
    <location>
        <begin position="621"/>
        <end position="696"/>
    </location>
</feature>
<dbReference type="InterPro" id="IPR000409">
    <property type="entry name" value="BEACH_dom"/>
</dbReference>
<dbReference type="SUPFAM" id="SSF47095">
    <property type="entry name" value="HMG-box"/>
    <property type="match status" value="1"/>
</dbReference>
<evidence type="ECO:0000256" key="1">
    <source>
        <dbReference type="ARBA" id="ARBA00004123"/>
    </source>
</evidence>
<comment type="caution">
    <text evidence="12">The sequence shown here is derived from an EMBL/GenBank/DDBJ whole genome shotgun (WGS) entry which is preliminary data.</text>
</comment>
<reference evidence="12" key="1">
    <citation type="submission" date="2019-10" db="EMBL/GenBank/DDBJ databases">
        <title>The sequence and de novo assembly of the wild yak genome.</title>
        <authorList>
            <person name="Liu Y."/>
        </authorList>
    </citation>
    <scope>NUCLEOTIDE SEQUENCE [LARGE SCALE GENOMIC DNA]</scope>
    <source>
        <strain evidence="12">WY2019</strain>
    </source>
</reference>
<gene>
    <name evidence="12" type="ORF">E5288_WYG008040</name>
</gene>
<dbReference type="Gene3D" id="1.10.30.10">
    <property type="entry name" value="High mobility group box domain"/>
    <property type="match status" value="1"/>
</dbReference>
<protein>
    <recommendedName>
        <fullName evidence="14">Protein FAN</fullName>
    </recommendedName>
</protein>
<evidence type="ECO:0000256" key="3">
    <source>
        <dbReference type="ARBA" id="ARBA00022737"/>
    </source>
</evidence>
<dbReference type="FunFam" id="2.30.29.30:FF:000367">
    <property type="entry name" value="Neutral sphingomyelinase activation associated factor"/>
    <property type="match status" value="1"/>
</dbReference>
<accession>A0A6B0RUM4</accession>
<dbReference type="FunFam" id="1.10.1540.10:FF:000001">
    <property type="entry name" value="neurobeachin isoform X1"/>
    <property type="match status" value="1"/>
</dbReference>
<comment type="subcellular location">
    <subcellularLocation>
        <location evidence="1">Nucleus</location>
    </subcellularLocation>
</comment>
<dbReference type="CDD" id="cd06071">
    <property type="entry name" value="Beach"/>
    <property type="match status" value="1"/>
</dbReference>
<feature type="region of interest" description="Disordered" evidence="8">
    <location>
        <begin position="552"/>
        <end position="624"/>
    </location>
</feature>
<evidence type="ECO:0000256" key="7">
    <source>
        <dbReference type="PROSITE-ProRule" id="PRU00267"/>
    </source>
</evidence>
<sequence>MRNCAAIEEATTLRDSSWNVSFPQNSSKSPVISGPTTPVSLYGRTHLPMKEQPAIRTVSLHTLGQAWRTGTHMVRHRPSDRTEFRENVHHNRTAATFPKEDINPSGHRLTLKAMNGGVHRLDPDIKRKLERLPPRCQSTTEQLTSLGFSLNWACVFPSSSVEFWIKLVWLSRDVERAPTGQPVSLDWGQRGTGLPEMESLGVDSRHILSREVILRPFQSYLSVLESGFWEVMLRISAQQASHELLYRCKDNLVMDSPFLEKLKRWLYIVLKYNSIWGRQGLANCIYTLPTILYAHIMYIYLKEYYICLLDIQEECLKNNEYYELDITALGFELVEVTGGSREARLSWVEGVHLTDGKPTVAALGLGPTTPESQKPQTALRNPLGLLCYHGVGSCVLVHHDEKKGMVICNNITLSFQSYPGPSLESEDFNIPPITPPSLPDHSLVQLNEVEPGYHSLCHPMNHNGLLPFHPQNMDLPEITVSNMLGQDGALLPNSISVMQDIRNPEGTHYSSHPQMAAMRPRAQPADLRQQPGMMPHGQLTTINQSQLSAQLGLNVGGGSVPHNSPSPPGSKSATPSPSSSVHEDEGDDASKINGGEKRPASDMGKKPKTPKKKKKKDPNEPQKPVSAYALFFRDTQAAIKGQNPNATFGEVSKIVASMWDGLGEEQKQVRKDTKWMIQHDLRKCVHPKEMASESYSEPVDVKTAQPPQLINAKPPSVFPGPSQAHSALYLSSHYHQQPGMNPHLTAMHPSLPRSIAPKANNQMPVTVSIANMAVSPPPPLQISPPLHQHLNLQQHQPLSMQQPLGTQLPMQVQPALHSPTMQQGFNLQPDYQTIINPTSTAAQVVTQAMEYVRSGCRNPPTQPVDWNNDYCSSGTFVLFTWTTREPGRQLPAQMACSTARHSGKDHLKLSCQNRYQEFGESVPGEAEFYGQEPRFSLLLLNLEEYYFEQHTAHHIQHKGSQKERKIRGSLKICSKSVIFEPDAISQPIIKIPLRDCIKIGRHGENEANRHFAKTVSGAISLIFSQVYFIKEHNIVAPYKIERGMMEYVFELDVSGKVEDVVETLLQLHRASCLDKLGDQTAMITAILQSRLARTSFDKNRFQSVSEKLHMECKAEMVTPLVTNPGHACVTDTTLYFQPLNGYPKPVVQITLQDIRRIYKRRHGLMPLGLEVFCTEDDLCSDIYLKFYERQDRDDLYFYIATYLEHHVPERTAEGYTLQWQRGLLSNYQYLLHLNSLADRSCSDLSQYPVFPWVIGDYSSSELDLSNPETFRDLSKPVGALNQERLERLLTRYQEMPEPRFMYGSHYSSPGYVLFYLVRIAPEYMLCLQNGRFDNADRMFNSIAETWKNCLDGATDFKELIPEFYGDDVSFLVNSLKLDLGKRQGGQLVNDVELPPWARSPEDFLRKSRAALESEYVSEHLHEWIDLVFGYKQQGQDAVGAHNVFHPLTYEGGVDLNSIEDPDEKVAMLTQILEFGQTPRQLFVTPHPRRITPKFKSVSQPSSYNASTADSPVSPGEESFEDLTEESRTLAWSNIARLEPQEQHRIHKEAVTGIAVSRNGSSIFTTSQDSTLKMFSKESRMLQRSISFSNMALSSCLLLPGDATVISSSWDNNVYFYSIAFGRRQDTLMGHDDAVSKICWHDNRLYSASWDSTVKVWSGIPAEMPCARKQHFELLAELEHDVSVDTISLNAAGTLLASGTKEGTLTIWDLTTATLLHQIPCHEGTVGDTAFSPDSRHVLSTGADSRLNVIDVQTGMLISSLTADEPQRCFLWDGNSVVSGSQSGELLVWDLLGGRVSKRIQGHSGAVTCMWMNEQCSSVITGGEDRQIMFWKLQY</sequence>
<dbReference type="FunFam" id="1.10.30.10:FF:000005">
    <property type="entry name" value="TOX high mobility group box family member 3"/>
    <property type="match status" value="1"/>
</dbReference>
<dbReference type="CDD" id="cd00200">
    <property type="entry name" value="WD40"/>
    <property type="match status" value="1"/>
</dbReference>
<dbReference type="Pfam" id="PF02893">
    <property type="entry name" value="GRAM"/>
    <property type="match status" value="1"/>
</dbReference>
<keyword evidence="5 7" id="KW-0539">Nucleus</keyword>
<evidence type="ECO:0000259" key="11">
    <source>
        <dbReference type="PROSITE" id="PS51783"/>
    </source>
</evidence>
<dbReference type="InterPro" id="IPR011993">
    <property type="entry name" value="PH-like_dom_sf"/>
</dbReference>
<evidence type="ECO:0000313" key="13">
    <source>
        <dbReference type="Proteomes" id="UP000322234"/>
    </source>
</evidence>
<dbReference type="EMBL" id="VBQZ03000092">
    <property type="protein sequence ID" value="MXQ93302.1"/>
    <property type="molecule type" value="Genomic_DNA"/>
</dbReference>
<feature type="DNA-binding region" description="HMG box" evidence="7">
    <location>
        <begin position="621"/>
        <end position="696"/>
    </location>
</feature>
<feature type="compositionally biased region" description="Basic and acidic residues" evidence="8">
    <location>
        <begin position="588"/>
        <end position="605"/>
    </location>
</feature>
<dbReference type="Gene3D" id="2.130.10.10">
    <property type="entry name" value="YVTN repeat-like/Quinoprotein amine dehydrogenase"/>
    <property type="match status" value="3"/>
</dbReference>
<evidence type="ECO:0000259" key="9">
    <source>
        <dbReference type="PROSITE" id="PS50118"/>
    </source>
</evidence>
<evidence type="ECO:0000259" key="10">
    <source>
        <dbReference type="PROSITE" id="PS50197"/>
    </source>
</evidence>
<feature type="compositionally biased region" description="Basic residues" evidence="8">
    <location>
        <begin position="606"/>
        <end position="616"/>
    </location>
</feature>
<evidence type="ECO:0000313" key="12">
    <source>
        <dbReference type="EMBL" id="MXQ93302.1"/>
    </source>
</evidence>
<dbReference type="PANTHER" id="PTHR13743">
    <property type="entry name" value="BEIGE/BEACH-RELATED"/>
    <property type="match status" value="1"/>
</dbReference>
<dbReference type="SMART" id="SM00320">
    <property type="entry name" value="WD40"/>
    <property type="match status" value="7"/>
</dbReference>
<dbReference type="InterPro" id="IPR001680">
    <property type="entry name" value="WD40_rpt"/>
</dbReference>
<feature type="region of interest" description="Disordered" evidence="8">
    <location>
        <begin position="503"/>
        <end position="538"/>
    </location>
</feature>
<dbReference type="InterPro" id="IPR015943">
    <property type="entry name" value="WD40/YVTN_repeat-like_dom_sf"/>
</dbReference>
<dbReference type="InterPro" id="IPR036322">
    <property type="entry name" value="WD40_repeat_dom_sf"/>
</dbReference>
<feature type="compositionally biased region" description="Low complexity" evidence="8">
    <location>
        <begin position="569"/>
        <end position="580"/>
    </location>
</feature>
<dbReference type="InterPro" id="IPR023362">
    <property type="entry name" value="PH-BEACH_dom"/>
</dbReference>
<proteinExistence type="predicted"/>
<dbReference type="PROSITE" id="PS50082">
    <property type="entry name" value="WD_REPEATS_2"/>
    <property type="match status" value="4"/>
</dbReference>
<dbReference type="SMART" id="SM00568">
    <property type="entry name" value="GRAM"/>
    <property type="match status" value="1"/>
</dbReference>
<dbReference type="InterPro" id="IPR050865">
    <property type="entry name" value="BEACH_Domain"/>
</dbReference>
<dbReference type="PROSITE" id="PS50294">
    <property type="entry name" value="WD_REPEATS_REGION"/>
    <property type="match status" value="3"/>
</dbReference>
<evidence type="ECO:0008006" key="14">
    <source>
        <dbReference type="Google" id="ProtNLM"/>
    </source>
</evidence>
<feature type="repeat" description="WD" evidence="6">
    <location>
        <begin position="1799"/>
        <end position="1834"/>
    </location>
</feature>
<keyword evidence="13" id="KW-1185">Reference proteome</keyword>
<feature type="region of interest" description="Disordered" evidence="8">
    <location>
        <begin position="1493"/>
        <end position="1521"/>
    </location>
</feature>
<dbReference type="CDD" id="cd21995">
    <property type="entry name" value="HMG-box_TOX-like"/>
    <property type="match status" value="1"/>
</dbReference>
<dbReference type="FunFam" id="2.130.10.10:FF:000336">
    <property type="entry name" value="Neutral sphingomyelinase activation-associated factor"/>
    <property type="match status" value="1"/>
</dbReference>
<feature type="repeat" description="WD" evidence="6">
    <location>
        <begin position="1627"/>
        <end position="1657"/>
    </location>
</feature>
<dbReference type="Pfam" id="PF25400">
    <property type="entry name" value="PH_FAN"/>
    <property type="match status" value="1"/>
</dbReference>
<keyword evidence="4 7" id="KW-0238">DNA-binding</keyword>
<dbReference type="PANTHER" id="PTHR13743:SF123">
    <property type="entry name" value="PROTEIN FAN"/>
    <property type="match status" value="1"/>
</dbReference>
<evidence type="ECO:0000256" key="6">
    <source>
        <dbReference type="PROSITE-ProRule" id="PRU00221"/>
    </source>
</evidence>
<feature type="domain" description="BEACH-type PH" evidence="11">
    <location>
        <begin position="1103"/>
        <end position="1200"/>
    </location>
</feature>
<dbReference type="GO" id="GO:0003677">
    <property type="term" value="F:DNA binding"/>
    <property type="evidence" value="ECO:0007669"/>
    <property type="project" value="UniProtKB-UniRule"/>
</dbReference>
<dbReference type="GO" id="GO:0005634">
    <property type="term" value="C:nucleus"/>
    <property type="evidence" value="ECO:0007669"/>
    <property type="project" value="UniProtKB-SubCell"/>
</dbReference>
<dbReference type="Gene3D" id="1.10.1540.10">
    <property type="entry name" value="BEACH domain"/>
    <property type="match status" value="1"/>
</dbReference>